<comment type="caution">
    <text evidence="1">The sequence shown here is derived from an EMBL/GenBank/DDBJ whole genome shotgun (WGS) entry which is preliminary data.</text>
</comment>
<evidence type="ECO:0000313" key="1">
    <source>
        <dbReference type="EMBL" id="KAL0133506.1"/>
    </source>
</evidence>
<dbReference type="EMBL" id="JADYXP020000001">
    <property type="protein sequence ID" value="KAL0133506.1"/>
    <property type="molecule type" value="Genomic_DNA"/>
</dbReference>
<protein>
    <submittedName>
        <fullName evidence="1">Uncharacterized protein</fullName>
    </submittedName>
</protein>
<sequence>MGTHVIRNITGKLVDIQVLKELTTLYEQHKEIREINYLQDFSTLGASGTISTNYVIQKLLQIYVRNVALIHCHPDLIQKFTFTMHEEGKAKWTFEYSNDMMLNHDIITMCYFYYITYKSYELSQCESVKLLKPLLLDKYDVYSIDEANMLFFQGKTVISLLDIAFSFPSVTWDVACNLNFWTGFFDYVSDFDLPKQALIIPFIFPLLPKLEERPPLAVLLALSLKTVEFRKTTAPLLRKILNDITIHFEYKMYPQRLKLELCEKWQIITRDKGVHKYAPCFTMFRHKAKDIIATMKSDDPDLELILSLL</sequence>
<organism evidence="1 2">
    <name type="scientific">Cardiocondyla obscurior</name>
    <dbReference type="NCBI Taxonomy" id="286306"/>
    <lineage>
        <taxon>Eukaryota</taxon>
        <taxon>Metazoa</taxon>
        <taxon>Ecdysozoa</taxon>
        <taxon>Arthropoda</taxon>
        <taxon>Hexapoda</taxon>
        <taxon>Insecta</taxon>
        <taxon>Pterygota</taxon>
        <taxon>Neoptera</taxon>
        <taxon>Endopterygota</taxon>
        <taxon>Hymenoptera</taxon>
        <taxon>Apocrita</taxon>
        <taxon>Aculeata</taxon>
        <taxon>Formicoidea</taxon>
        <taxon>Formicidae</taxon>
        <taxon>Myrmicinae</taxon>
        <taxon>Cardiocondyla</taxon>
    </lineage>
</organism>
<proteinExistence type="predicted"/>
<evidence type="ECO:0000313" key="2">
    <source>
        <dbReference type="Proteomes" id="UP001430953"/>
    </source>
</evidence>
<dbReference type="Proteomes" id="UP001430953">
    <property type="component" value="Unassembled WGS sequence"/>
</dbReference>
<accession>A0AAW2H253</accession>
<name>A0AAW2H253_9HYME</name>
<keyword evidence="2" id="KW-1185">Reference proteome</keyword>
<reference evidence="1 2" key="1">
    <citation type="submission" date="2023-03" db="EMBL/GenBank/DDBJ databases">
        <title>High recombination rates correlate with genetic variation in Cardiocondyla obscurior ants.</title>
        <authorList>
            <person name="Errbii M."/>
        </authorList>
    </citation>
    <scope>NUCLEOTIDE SEQUENCE [LARGE SCALE GENOMIC DNA]</scope>
    <source>
        <strain evidence="1">Alpha-2009</strain>
        <tissue evidence="1">Whole body</tissue>
    </source>
</reference>
<dbReference type="AlphaFoldDB" id="A0AAW2H253"/>
<gene>
    <name evidence="1" type="ORF">PUN28_000915</name>
</gene>